<protein>
    <recommendedName>
        <fullName evidence="3">Secreted protein</fullName>
    </recommendedName>
</protein>
<dbReference type="RefSeq" id="XP_029715192.2">
    <property type="nucleotide sequence ID" value="XM_029859332.2"/>
</dbReference>
<dbReference type="SMART" id="SM00718">
    <property type="entry name" value="DM4_12"/>
    <property type="match status" value="1"/>
</dbReference>
<dbReference type="Proteomes" id="UP000069940">
    <property type="component" value="Unassembled WGS sequence"/>
</dbReference>
<sequence length="210" mass="24092">MATINSHRYAKFDLVKRIYVNNIFVFDVHTPYGIAQMNKCKAYRQLTIKNKQIDMNISIKILILFLILNTCFAENANHTQCESDGHVREKRWITFQPSGGQAKLTFGVLSTISFNHYKLVRNIVGIANVQANYVIPSSIIWPVPESYFKQRLNNDFVDDSRGMLYRTLQRIFDTFGTDGRDCVLKAICEIAEAPLDHNGMFGEILDVVFT</sequence>
<keyword evidence="2" id="KW-1185">Reference proteome</keyword>
<organism evidence="1 2">
    <name type="scientific">Aedes albopictus</name>
    <name type="common">Asian tiger mosquito</name>
    <name type="synonym">Stegomyia albopicta</name>
    <dbReference type="NCBI Taxonomy" id="7160"/>
    <lineage>
        <taxon>Eukaryota</taxon>
        <taxon>Metazoa</taxon>
        <taxon>Ecdysozoa</taxon>
        <taxon>Arthropoda</taxon>
        <taxon>Hexapoda</taxon>
        <taxon>Insecta</taxon>
        <taxon>Pterygota</taxon>
        <taxon>Neoptera</taxon>
        <taxon>Endopterygota</taxon>
        <taxon>Diptera</taxon>
        <taxon>Nematocera</taxon>
        <taxon>Culicoidea</taxon>
        <taxon>Culicidae</taxon>
        <taxon>Culicinae</taxon>
        <taxon>Aedini</taxon>
        <taxon>Aedes</taxon>
        <taxon>Stegomyia</taxon>
    </lineage>
</organism>
<dbReference type="EnsemblMetazoa" id="AALFPA23_017843.R26119">
    <property type="protein sequence ID" value="AALFPA23_017843.P26119"/>
    <property type="gene ID" value="AALFPA23_017843"/>
</dbReference>
<dbReference type="Pfam" id="PF07841">
    <property type="entry name" value="DM4_12"/>
    <property type="match status" value="1"/>
</dbReference>
<reference evidence="1" key="2">
    <citation type="submission" date="2025-05" db="UniProtKB">
        <authorList>
            <consortium name="EnsemblMetazoa"/>
        </authorList>
    </citation>
    <scope>IDENTIFICATION</scope>
    <source>
        <strain evidence="1">Foshan</strain>
    </source>
</reference>
<evidence type="ECO:0000313" key="1">
    <source>
        <dbReference type="EnsemblMetazoa" id="AALFPA23_017843.P26119"/>
    </source>
</evidence>
<evidence type="ECO:0000313" key="2">
    <source>
        <dbReference type="Proteomes" id="UP000069940"/>
    </source>
</evidence>
<dbReference type="PANTHER" id="PTHR21398:SF11">
    <property type="entry name" value="HDC15381-RELATED"/>
    <property type="match status" value="1"/>
</dbReference>
<dbReference type="GeneID" id="109407271"/>
<accession>A0ABM1ZF03</accession>
<dbReference type="InterPro" id="IPR006631">
    <property type="entry name" value="DM4_12"/>
</dbReference>
<reference evidence="2" key="1">
    <citation type="journal article" date="2015" name="Proc. Natl. Acad. Sci. U.S.A.">
        <title>Genome sequence of the Asian Tiger mosquito, Aedes albopictus, reveals insights into its biology, genetics, and evolution.</title>
        <authorList>
            <person name="Chen X.G."/>
            <person name="Jiang X."/>
            <person name="Gu J."/>
            <person name="Xu M."/>
            <person name="Wu Y."/>
            <person name="Deng Y."/>
            <person name="Zhang C."/>
            <person name="Bonizzoni M."/>
            <person name="Dermauw W."/>
            <person name="Vontas J."/>
            <person name="Armbruster P."/>
            <person name="Huang X."/>
            <person name="Yang Y."/>
            <person name="Zhang H."/>
            <person name="He W."/>
            <person name="Peng H."/>
            <person name="Liu Y."/>
            <person name="Wu K."/>
            <person name="Chen J."/>
            <person name="Lirakis M."/>
            <person name="Topalis P."/>
            <person name="Van Leeuwen T."/>
            <person name="Hall A.B."/>
            <person name="Jiang X."/>
            <person name="Thorpe C."/>
            <person name="Mueller R.L."/>
            <person name="Sun C."/>
            <person name="Waterhouse R.M."/>
            <person name="Yan G."/>
            <person name="Tu Z.J."/>
            <person name="Fang X."/>
            <person name="James A.A."/>
        </authorList>
    </citation>
    <scope>NUCLEOTIDE SEQUENCE [LARGE SCALE GENOMIC DNA]</scope>
    <source>
        <strain evidence="2">Foshan</strain>
    </source>
</reference>
<evidence type="ECO:0008006" key="3">
    <source>
        <dbReference type="Google" id="ProtNLM"/>
    </source>
</evidence>
<dbReference type="PANTHER" id="PTHR21398">
    <property type="entry name" value="AGAP007094-PA"/>
    <property type="match status" value="1"/>
</dbReference>
<proteinExistence type="predicted"/>
<name>A0ABM1ZF03_AEDAL</name>